<keyword evidence="2" id="KW-0812">Transmembrane</keyword>
<feature type="transmembrane region" description="Helical" evidence="2">
    <location>
        <begin position="276"/>
        <end position="293"/>
    </location>
</feature>
<keyword evidence="2" id="KW-0472">Membrane</keyword>
<proteinExistence type="predicted"/>
<evidence type="ECO:0000256" key="2">
    <source>
        <dbReference type="SAM" id="Phobius"/>
    </source>
</evidence>
<dbReference type="InterPro" id="IPR029039">
    <property type="entry name" value="Flavoprotein-like_sf"/>
</dbReference>
<name>A0A2M7D8K7_9BACT</name>
<evidence type="ECO:0000259" key="3">
    <source>
        <dbReference type="PROSITE" id="PS50902"/>
    </source>
</evidence>
<evidence type="ECO:0000313" key="4">
    <source>
        <dbReference type="EMBL" id="PIV43414.1"/>
    </source>
</evidence>
<dbReference type="Gene3D" id="3.40.50.360">
    <property type="match status" value="1"/>
</dbReference>
<feature type="transmembrane region" description="Helical" evidence="2">
    <location>
        <begin position="330"/>
        <end position="347"/>
    </location>
</feature>
<dbReference type="InterPro" id="IPR008254">
    <property type="entry name" value="Flavodoxin/NO_synth"/>
</dbReference>
<organism evidence="4 5">
    <name type="scientific">Candidatus Nealsonbacteria bacterium CG02_land_8_20_14_3_00_40_11</name>
    <dbReference type="NCBI Taxonomy" id="1974700"/>
    <lineage>
        <taxon>Bacteria</taxon>
        <taxon>Candidatus Nealsoniibacteriota</taxon>
    </lineage>
</organism>
<dbReference type="EMBL" id="PEUA01000012">
    <property type="protein sequence ID" value="PIV43414.1"/>
    <property type="molecule type" value="Genomic_DNA"/>
</dbReference>
<gene>
    <name evidence="4" type="ORF">COS26_00555</name>
</gene>
<keyword evidence="2" id="KW-1133">Transmembrane helix</keyword>
<feature type="transmembrane region" description="Helical" evidence="2">
    <location>
        <begin position="300"/>
        <end position="318"/>
    </location>
</feature>
<feature type="transmembrane region" description="Helical" evidence="2">
    <location>
        <begin position="195"/>
        <end position="215"/>
    </location>
</feature>
<feature type="transmembrane region" description="Helical" evidence="2">
    <location>
        <begin position="252"/>
        <end position="270"/>
    </location>
</feature>
<evidence type="ECO:0000256" key="1">
    <source>
        <dbReference type="SAM" id="Coils"/>
    </source>
</evidence>
<accession>A0A2M7D8K7</accession>
<reference evidence="5" key="1">
    <citation type="submission" date="2017-09" db="EMBL/GenBank/DDBJ databases">
        <title>Depth-based differentiation of microbial function through sediment-hosted aquifers and enrichment of novel symbionts in the deep terrestrial subsurface.</title>
        <authorList>
            <person name="Probst A.J."/>
            <person name="Ladd B."/>
            <person name="Jarett J.K."/>
            <person name="Geller-Mcgrath D.E."/>
            <person name="Sieber C.M.K."/>
            <person name="Emerson J.B."/>
            <person name="Anantharaman K."/>
            <person name="Thomas B.C."/>
            <person name="Malmstrom R."/>
            <person name="Stieglmeier M."/>
            <person name="Klingl A."/>
            <person name="Woyke T."/>
            <person name="Ryan C.M."/>
            <person name="Banfield J.F."/>
        </authorList>
    </citation>
    <scope>NUCLEOTIDE SEQUENCE [LARGE SCALE GENOMIC DNA]</scope>
</reference>
<dbReference type="Proteomes" id="UP000230304">
    <property type="component" value="Unassembled WGS sequence"/>
</dbReference>
<keyword evidence="1" id="KW-0175">Coiled coil</keyword>
<protein>
    <recommendedName>
        <fullName evidence="3">Flavodoxin-like domain-containing protein</fullName>
    </recommendedName>
</protein>
<feature type="coiled-coil region" evidence="1">
    <location>
        <begin position="365"/>
        <end position="410"/>
    </location>
</feature>
<dbReference type="SUPFAM" id="SSF52218">
    <property type="entry name" value="Flavoproteins"/>
    <property type="match status" value="1"/>
</dbReference>
<feature type="transmembrane region" description="Helical" evidence="2">
    <location>
        <begin position="227"/>
        <end position="245"/>
    </location>
</feature>
<sequence>MRILIAYYSKWGGTEKLAEAIKKEFEDRGHSVDTEIIKPKKEHSFFGWWHIRMFKGDCDIQNPGIQDASSYDVVCFGSPNWTRVSLPLARYIKEIKGLKYKNIGFFSTTAFSPQIEWYIFSVYLLDLTFSSVINKKGGRIIGNILLSSIFKNWSFKSKYGENAIKKFCDKLETPIYSLKSYFLEQKEIETTRLSVVFFSIFLISSFIFQIVSSSILESQILTWKEFFSLFSIVFFAYFAMLTILAGKIMVFWGKYLASISLISSMAILILFLTPSLGRPIILGYVLIFILFSFFRDIKTVFFAAGFSILSYFYLFINYPLKGVLLPDLDLSFILLAAGIIGFIAKNLQNHYIGSLEAQEEIETAKAALEIKIQARTKELKELSDSLEVDVQNRTKELQQKIEELEKFNRLAVGRELKMIELKQQLKKTKS</sequence>
<comment type="caution">
    <text evidence="4">The sequence shown here is derived from an EMBL/GenBank/DDBJ whole genome shotgun (WGS) entry which is preliminary data.</text>
</comment>
<dbReference type="PROSITE" id="PS50902">
    <property type="entry name" value="FLAVODOXIN_LIKE"/>
    <property type="match status" value="1"/>
</dbReference>
<dbReference type="GO" id="GO:0010181">
    <property type="term" value="F:FMN binding"/>
    <property type="evidence" value="ECO:0007669"/>
    <property type="project" value="InterPro"/>
</dbReference>
<evidence type="ECO:0000313" key="5">
    <source>
        <dbReference type="Proteomes" id="UP000230304"/>
    </source>
</evidence>
<feature type="domain" description="Flavodoxin-like" evidence="3">
    <location>
        <begin position="3"/>
        <end position="172"/>
    </location>
</feature>
<dbReference type="AlphaFoldDB" id="A0A2M7D8K7"/>